<keyword evidence="2" id="KW-1133">Transmembrane helix</keyword>
<evidence type="ECO:0000256" key="1">
    <source>
        <dbReference type="SAM" id="Coils"/>
    </source>
</evidence>
<name>A0AAV0REJ7_9ROSI</name>
<keyword evidence="1" id="KW-0175">Coiled coil</keyword>
<keyword evidence="2" id="KW-0472">Membrane</keyword>
<organism evidence="3 4">
    <name type="scientific">Linum tenue</name>
    <dbReference type="NCBI Taxonomy" id="586396"/>
    <lineage>
        <taxon>Eukaryota</taxon>
        <taxon>Viridiplantae</taxon>
        <taxon>Streptophyta</taxon>
        <taxon>Embryophyta</taxon>
        <taxon>Tracheophyta</taxon>
        <taxon>Spermatophyta</taxon>
        <taxon>Magnoliopsida</taxon>
        <taxon>eudicotyledons</taxon>
        <taxon>Gunneridae</taxon>
        <taxon>Pentapetalae</taxon>
        <taxon>rosids</taxon>
        <taxon>fabids</taxon>
        <taxon>Malpighiales</taxon>
        <taxon>Linaceae</taxon>
        <taxon>Linum</taxon>
    </lineage>
</organism>
<dbReference type="AlphaFoldDB" id="A0AAV0REJ7"/>
<gene>
    <name evidence="3" type="ORF">LITE_LOCUS47821</name>
</gene>
<comment type="caution">
    <text evidence="3">The sequence shown here is derived from an EMBL/GenBank/DDBJ whole genome shotgun (WGS) entry which is preliminary data.</text>
</comment>
<evidence type="ECO:0000313" key="4">
    <source>
        <dbReference type="Proteomes" id="UP001154282"/>
    </source>
</evidence>
<accession>A0AAV0REJ7</accession>
<reference evidence="3" key="1">
    <citation type="submission" date="2022-08" db="EMBL/GenBank/DDBJ databases">
        <authorList>
            <person name="Gutierrez-Valencia J."/>
        </authorList>
    </citation>
    <scope>NUCLEOTIDE SEQUENCE</scope>
</reference>
<sequence length="55" mass="6260">MEEYLQYVKALRSQMNDVEDQAAKASMEEHALVFTIGVVISTLVFPLLRITLAYL</sequence>
<keyword evidence="4" id="KW-1185">Reference proteome</keyword>
<protein>
    <submittedName>
        <fullName evidence="3">Uncharacterized protein</fullName>
    </submittedName>
</protein>
<dbReference type="EMBL" id="CAMGYJ010000010">
    <property type="protein sequence ID" value="CAI0556060.1"/>
    <property type="molecule type" value="Genomic_DNA"/>
</dbReference>
<feature type="transmembrane region" description="Helical" evidence="2">
    <location>
        <begin position="31"/>
        <end position="52"/>
    </location>
</feature>
<dbReference type="Proteomes" id="UP001154282">
    <property type="component" value="Unassembled WGS sequence"/>
</dbReference>
<feature type="coiled-coil region" evidence="1">
    <location>
        <begin position="1"/>
        <end position="28"/>
    </location>
</feature>
<dbReference type="PANTHER" id="PTHR38353:SF2">
    <property type="entry name" value="TROPOMYOSIN"/>
    <property type="match status" value="1"/>
</dbReference>
<proteinExistence type="predicted"/>
<evidence type="ECO:0000313" key="3">
    <source>
        <dbReference type="EMBL" id="CAI0556060.1"/>
    </source>
</evidence>
<evidence type="ECO:0000256" key="2">
    <source>
        <dbReference type="SAM" id="Phobius"/>
    </source>
</evidence>
<keyword evidence="2" id="KW-0812">Transmembrane</keyword>
<dbReference type="PANTHER" id="PTHR38353">
    <property type="entry name" value="TROPOMYOSIN"/>
    <property type="match status" value="1"/>
</dbReference>